<accession>A0ABQ9WZD7</accession>
<evidence type="ECO:0000313" key="3">
    <source>
        <dbReference type="Proteomes" id="UP001281761"/>
    </source>
</evidence>
<proteinExistence type="predicted"/>
<reference evidence="2 3" key="1">
    <citation type="journal article" date="2022" name="bioRxiv">
        <title>Genomics of Preaxostyla Flagellates Illuminates Evolutionary Transitions and the Path Towards Mitochondrial Loss.</title>
        <authorList>
            <person name="Novak L.V.F."/>
            <person name="Treitli S.C."/>
            <person name="Pyrih J."/>
            <person name="Halakuc P."/>
            <person name="Pipaliya S.V."/>
            <person name="Vacek V."/>
            <person name="Brzon O."/>
            <person name="Soukal P."/>
            <person name="Eme L."/>
            <person name="Dacks J.B."/>
            <person name="Karnkowska A."/>
            <person name="Elias M."/>
            <person name="Hampl V."/>
        </authorList>
    </citation>
    <scope>NUCLEOTIDE SEQUENCE [LARGE SCALE GENOMIC DNA]</scope>
    <source>
        <strain evidence="2">NAU3</strain>
        <tissue evidence="2">Gut</tissue>
    </source>
</reference>
<keyword evidence="3" id="KW-1185">Reference proteome</keyword>
<dbReference type="EMBL" id="JARBJD010000281">
    <property type="protein sequence ID" value="KAK2944870.1"/>
    <property type="molecule type" value="Genomic_DNA"/>
</dbReference>
<feature type="compositionally biased region" description="Basic and acidic residues" evidence="1">
    <location>
        <begin position="53"/>
        <end position="78"/>
    </location>
</feature>
<protein>
    <submittedName>
        <fullName evidence="2">Uncharacterized protein</fullName>
    </submittedName>
</protein>
<gene>
    <name evidence="2" type="ORF">BLNAU_20213</name>
</gene>
<evidence type="ECO:0000256" key="1">
    <source>
        <dbReference type="SAM" id="MobiDB-lite"/>
    </source>
</evidence>
<comment type="caution">
    <text evidence="2">The sequence shown here is derived from an EMBL/GenBank/DDBJ whole genome shotgun (WGS) entry which is preliminary data.</text>
</comment>
<name>A0ABQ9WZD7_9EUKA</name>
<organism evidence="2 3">
    <name type="scientific">Blattamonas nauphoetae</name>
    <dbReference type="NCBI Taxonomy" id="2049346"/>
    <lineage>
        <taxon>Eukaryota</taxon>
        <taxon>Metamonada</taxon>
        <taxon>Preaxostyla</taxon>
        <taxon>Oxymonadida</taxon>
        <taxon>Blattamonas</taxon>
    </lineage>
</organism>
<evidence type="ECO:0000313" key="2">
    <source>
        <dbReference type="EMBL" id="KAK2944870.1"/>
    </source>
</evidence>
<feature type="compositionally biased region" description="Basic and acidic residues" evidence="1">
    <location>
        <begin position="29"/>
        <end position="42"/>
    </location>
</feature>
<feature type="region of interest" description="Disordered" evidence="1">
    <location>
        <begin position="29"/>
        <end position="84"/>
    </location>
</feature>
<sequence length="84" mass="9165">MFLPTISTKRAVASCPSVPSNLRLVREKGGNWEEGVGDDKFSRTAGDSDEQVSDDKSVDIIDPFPDKRSIELNSHDISESDPAT</sequence>
<dbReference type="Proteomes" id="UP001281761">
    <property type="component" value="Unassembled WGS sequence"/>
</dbReference>